<organism evidence="15 16">
    <name type="scientific">Corvus brachyrhynchos</name>
    <name type="common">American crow</name>
    <dbReference type="NCBI Taxonomy" id="85066"/>
    <lineage>
        <taxon>Eukaryota</taxon>
        <taxon>Metazoa</taxon>
        <taxon>Chordata</taxon>
        <taxon>Craniata</taxon>
        <taxon>Vertebrata</taxon>
        <taxon>Euteleostomi</taxon>
        <taxon>Archelosauria</taxon>
        <taxon>Archosauria</taxon>
        <taxon>Dinosauria</taxon>
        <taxon>Saurischia</taxon>
        <taxon>Theropoda</taxon>
        <taxon>Coelurosauria</taxon>
        <taxon>Aves</taxon>
        <taxon>Neognathae</taxon>
        <taxon>Neoaves</taxon>
        <taxon>Telluraves</taxon>
        <taxon>Australaves</taxon>
        <taxon>Passeriformes</taxon>
        <taxon>Corvoidea</taxon>
        <taxon>Corvidae</taxon>
        <taxon>Corvus</taxon>
    </lineage>
</organism>
<dbReference type="Pfam" id="PF00075">
    <property type="entry name" value="RNase_H"/>
    <property type="match status" value="1"/>
</dbReference>
<keyword evidence="3" id="KW-0548">Nucleotidyltransferase</keyword>
<dbReference type="InterPro" id="IPR012337">
    <property type="entry name" value="RNaseH-like_sf"/>
</dbReference>
<keyword evidence="6" id="KW-0255">Endonuclease</keyword>
<dbReference type="InterPro" id="IPR001584">
    <property type="entry name" value="Integrase_cat-core"/>
</dbReference>
<evidence type="ECO:0000256" key="2">
    <source>
        <dbReference type="ARBA" id="ARBA00022679"/>
    </source>
</evidence>
<keyword evidence="16" id="KW-1185">Reference proteome</keyword>
<dbReference type="Proteomes" id="UP000052976">
    <property type="component" value="Unassembled WGS sequence"/>
</dbReference>
<dbReference type="GO" id="GO:0015074">
    <property type="term" value="P:DNA integration"/>
    <property type="evidence" value="ECO:0007669"/>
    <property type="project" value="InterPro"/>
</dbReference>
<evidence type="ECO:0000256" key="3">
    <source>
        <dbReference type="ARBA" id="ARBA00022695"/>
    </source>
</evidence>
<dbReference type="InterPro" id="IPR036397">
    <property type="entry name" value="RNaseH_sf"/>
</dbReference>
<keyword evidence="10" id="KW-0511">Multifunctional enzyme</keyword>
<dbReference type="GO" id="GO:0004523">
    <property type="term" value="F:RNA-DNA hybrid ribonuclease activity"/>
    <property type="evidence" value="ECO:0007669"/>
    <property type="project" value="InterPro"/>
</dbReference>
<evidence type="ECO:0000313" key="16">
    <source>
        <dbReference type="Proteomes" id="UP000052976"/>
    </source>
</evidence>
<feature type="non-terminal residue" evidence="15">
    <location>
        <position position="276"/>
    </location>
</feature>
<dbReference type="EMBL" id="KK719007">
    <property type="protein sequence ID" value="KFO60866.1"/>
    <property type="molecule type" value="Genomic_DNA"/>
</dbReference>
<evidence type="ECO:0000256" key="4">
    <source>
        <dbReference type="ARBA" id="ARBA00022722"/>
    </source>
</evidence>
<dbReference type="GO" id="GO:0003964">
    <property type="term" value="F:RNA-directed DNA polymerase activity"/>
    <property type="evidence" value="ECO:0007669"/>
    <property type="project" value="UniProtKB-KW"/>
</dbReference>
<dbReference type="PROSITE" id="PS50994">
    <property type="entry name" value="INTEGRASE"/>
    <property type="match status" value="1"/>
</dbReference>
<evidence type="ECO:0000256" key="5">
    <source>
        <dbReference type="ARBA" id="ARBA00022723"/>
    </source>
</evidence>
<dbReference type="InterPro" id="IPR002156">
    <property type="entry name" value="RNaseH_domain"/>
</dbReference>
<keyword evidence="4" id="KW-0540">Nuclease</keyword>
<evidence type="ECO:0000256" key="1">
    <source>
        <dbReference type="ARBA" id="ARBA00012493"/>
    </source>
</evidence>
<dbReference type="PANTHER" id="PTHR41694">
    <property type="entry name" value="ENDOGENOUS RETROVIRUS GROUP K MEMBER POL PROTEIN"/>
    <property type="match status" value="1"/>
</dbReference>
<evidence type="ECO:0000256" key="9">
    <source>
        <dbReference type="ARBA" id="ARBA00022918"/>
    </source>
</evidence>
<reference evidence="15 16" key="1">
    <citation type="submission" date="2014-04" db="EMBL/GenBank/DDBJ databases">
        <title>Genome evolution of avian class.</title>
        <authorList>
            <person name="Zhang G."/>
            <person name="Li C."/>
        </authorList>
    </citation>
    <scope>NUCLEOTIDE SEQUENCE [LARGE SCALE GENOMIC DNA]</scope>
    <source>
        <strain evidence="15">BGI_N302</strain>
    </source>
</reference>
<dbReference type="Pfam" id="PF02022">
    <property type="entry name" value="Integrase_Zn"/>
    <property type="match status" value="1"/>
</dbReference>
<dbReference type="EC" id="2.7.7.49" evidence="1"/>
<dbReference type="PROSITE" id="PS50876">
    <property type="entry name" value="ZF_INTEGRASE"/>
    <property type="match status" value="1"/>
</dbReference>
<dbReference type="PROSITE" id="PS50879">
    <property type="entry name" value="RNASE_H_1"/>
    <property type="match status" value="1"/>
</dbReference>
<gene>
    <name evidence="15" type="ORF">N302_07862</name>
</gene>
<dbReference type="InterPro" id="IPR003308">
    <property type="entry name" value="Integrase_Zn-bd_dom_N"/>
</dbReference>
<dbReference type="GO" id="GO:0008270">
    <property type="term" value="F:zinc ion binding"/>
    <property type="evidence" value="ECO:0007669"/>
    <property type="project" value="UniProtKB-KW"/>
</dbReference>
<evidence type="ECO:0000259" key="12">
    <source>
        <dbReference type="PROSITE" id="PS50876"/>
    </source>
</evidence>
<evidence type="ECO:0000256" key="10">
    <source>
        <dbReference type="ARBA" id="ARBA00023268"/>
    </source>
</evidence>
<evidence type="ECO:0000259" key="13">
    <source>
        <dbReference type="PROSITE" id="PS50879"/>
    </source>
</evidence>
<accession>A0A091EV36</accession>
<keyword evidence="9" id="KW-0695">RNA-directed DNA polymerase</keyword>
<evidence type="ECO:0000256" key="8">
    <source>
        <dbReference type="ARBA" id="ARBA00022833"/>
    </source>
</evidence>
<feature type="non-terminal residue" evidence="15">
    <location>
        <position position="1"/>
    </location>
</feature>
<dbReference type="Gene3D" id="3.30.420.10">
    <property type="entry name" value="Ribonuclease H-like superfamily/Ribonuclease H"/>
    <property type="match status" value="2"/>
</dbReference>
<keyword evidence="11" id="KW-0863">Zinc-finger</keyword>
<dbReference type="AlphaFoldDB" id="A0A091EV36"/>
<keyword evidence="7" id="KW-0378">Hydrolase</keyword>
<feature type="domain" description="Integrase catalytic" evidence="14">
    <location>
        <begin position="156"/>
        <end position="276"/>
    </location>
</feature>
<evidence type="ECO:0000313" key="15">
    <source>
        <dbReference type="EMBL" id="KFO60866.1"/>
    </source>
</evidence>
<keyword evidence="2" id="KW-0808">Transferase</keyword>
<dbReference type="SUPFAM" id="SSF46919">
    <property type="entry name" value="N-terminal Zn binding domain of HIV integrase"/>
    <property type="match status" value="1"/>
</dbReference>
<dbReference type="Pfam" id="PF00665">
    <property type="entry name" value="rve"/>
    <property type="match status" value="1"/>
</dbReference>
<evidence type="ECO:0000256" key="6">
    <source>
        <dbReference type="ARBA" id="ARBA00022759"/>
    </source>
</evidence>
<dbReference type="STRING" id="85066.A0A091EV36"/>
<name>A0A091EV36_CORBR</name>
<proteinExistence type="predicted"/>
<evidence type="ECO:0000259" key="14">
    <source>
        <dbReference type="PROSITE" id="PS50994"/>
    </source>
</evidence>
<keyword evidence="8" id="KW-0862">Zinc</keyword>
<protein>
    <recommendedName>
        <fullName evidence="1">RNA-directed DNA polymerase</fullName>
        <ecNumber evidence="1">2.7.7.49</ecNumber>
    </recommendedName>
</protein>
<feature type="domain" description="RNase H type-1" evidence="13">
    <location>
        <begin position="1"/>
        <end position="101"/>
    </location>
</feature>
<sequence>EGSPQMAELAAVVRAFEQFSEPFNLITDSAYVAGVVSRAERALLKEVANPKIHNLLLKLIQLISHRKQLFYVMHVRSHTDLPGFIAEGNRRADALAMPIELANLPNRFQQAQLSHAMLHQNAPDLIRMFHLTRDQAKAIVATCLNCQKHQFPSLGQGVNPRGLGEVWQTDVTHFPQFGLQKYIHVSVDTFSGATFASDHCGERAKDVINHLVQAFAVLGTPNKIKTDNGPAYISAELNRFMSVWGVEPITGIPHSPTGQAVVERKHQTIKRLLEQQ</sequence>
<dbReference type="InterPro" id="IPR017856">
    <property type="entry name" value="Integrase-like_N"/>
</dbReference>
<dbReference type="Gene3D" id="1.10.10.200">
    <property type="match status" value="1"/>
</dbReference>
<evidence type="ECO:0000256" key="11">
    <source>
        <dbReference type="PROSITE-ProRule" id="PRU00450"/>
    </source>
</evidence>
<dbReference type="SUPFAM" id="SSF53098">
    <property type="entry name" value="Ribonuclease H-like"/>
    <property type="match status" value="2"/>
</dbReference>
<evidence type="ECO:0000256" key="7">
    <source>
        <dbReference type="ARBA" id="ARBA00022801"/>
    </source>
</evidence>
<dbReference type="GO" id="GO:0035613">
    <property type="term" value="F:RNA stem-loop binding"/>
    <property type="evidence" value="ECO:0007669"/>
    <property type="project" value="TreeGrafter"/>
</dbReference>
<feature type="domain" description="Integrase-type" evidence="12">
    <location>
        <begin position="106"/>
        <end position="147"/>
    </location>
</feature>
<dbReference type="PANTHER" id="PTHR41694:SF4">
    <property type="entry name" value="ENDOGENOUS RETROVIRUS GROUP K MEMBER 10 POL PROTEIN-RELATED"/>
    <property type="match status" value="1"/>
</dbReference>
<keyword evidence="5" id="KW-0479">Metal-binding</keyword>